<keyword evidence="6" id="KW-1278">Translocase</keyword>
<dbReference type="NCBIfam" id="NF008653">
    <property type="entry name" value="PRK11650.1"/>
    <property type="match status" value="1"/>
</dbReference>
<evidence type="ECO:0000256" key="8">
    <source>
        <dbReference type="ARBA" id="ARBA00050305"/>
    </source>
</evidence>
<dbReference type="InterPro" id="IPR047641">
    <property type="entry name" value="ABC_transpr_MalK/UgpC-like"/>
</dbReference>
<dbReference type="Gene3D" id="2.40.50.140">
    <property type="entry name" value="Nucleic acid-binding proteins"/>
    <property type="match status" value="1"/>
</dbReference>
<organism evidence="16 17">
    <name type="scientific">Mycolicibacterium litorale</name>
    <dbReference type="NCBI Taxonomy" id="758802"/>
    <lineage>
        <taxon>Bacteria</taxon>
        <taxon>Bacillati</taxon>
        <taxon>Actinomycetota</taxon>
        <taxon>Actinomycetes</taxon>
        <taxon>Mycobacteriales</taxon>
        <taxon>Mycobacteriaceae</taxon>
        <taxon>Mycolicibacterium</taxon>
    </lineage>
</organism>
<keyword evidence="4" id="KW-0547">Nucleotide-binding</keyword>
<keyword evidence="17" id="KW-1185">Reference proteome</keyword>
<dbReference type="SMART" id="SM00382">
    <property type="entry name" value="AAA"/>
    <property type="match status" value="1"/>
</dbReference>
<dbReference type="PROSITE" id="PS00211">
    <property type="entry name" value="ABC_TRANSPORTER_1"/>
    <property type="match status" value="1"/>
</dbReference>
<evidence type="ECO:0000256" key="3">
    <source>
        <dbReference type="ARBA" id="ARBA00022475"/>
    </source>
</evidence>
<dbReference type="InterPro" id="IPR027417">
    <property type="entry name" value="P-loop_NTPase"/>
</dbReference>
<proteinExistence type="predicted"/>
<sequence length="405" mass="44014">MAEIVLDRVTKSYPNGATAVKDLSITIADGEFIILVGPSGCGKSTTLNMIAGLEDITSGELRIGGQRVNDKAPKDRDIAMVFQSYALYPHMSVRQNIGFPLTLAKVKKEEINAKVEETAKILDLTELLDRKPGQLSGGQRQRVAMGRAIVRNPKAFLMDEPLSNLDAKLRVQMRSEISRLQNRLGTTTVYVTHDQTEAMTLGDRVVVMLAGVAQQIGSPEELYNRPANLFVAGFIGSPAMNFFPASLTDVGVRLPFGEVTLTQEAQDLISRRGKPRNVIVGVRPEHLEDASVLDGYARIRALSFEVKADIVESLGAEKYVHFRTEGAGARSDQLAQLAVESGQGENEFVARVSTESPVRQGDTINLALDTSKLVIFDADSGQNLTIPDEKSSPAPTLVEPEQPAE</sequence>
<evidence type="ECO:0000256" key="5">
    <source>
        <dbReference type="ARBA" id="ARBA00022840"/>
    </source>
</evidence>
<evidence type="ECO:0000256" key="1">
    <source>
        <dbReference type="ARBA" id="ARBA00004515"/>
    </source>
</evidence>
<comment type="subunit">
    <text evidence="10">Monomer. Homodimerizes in the presence of ATP. The complex is composed of two ATP-binding proteins (SugC), two transmembrane proteins (SugA and SugB) and a solute-binding protein (LpqY).</text>
</comment>
<evidence type="ECO:0000256" key="9">
    <source>
        <dbReference type="ARBA" id="ARBA00056091"/>
    </source>
</evidence>
<keyword evidence="2" id="KW-0813">Transport</keyword>
<dbReference type="Proteomes" id="UP000466607">
    <property type="component" value="Chromosome"/>
</dbReference>
<feature type="region of interest" description="Disordered" evidence="14">
    <location>
        <begin position="384"/>
        <end position="405"/>
    </location>
</feature>
<dbReference type="InterPro" id="IPR012340">
    <property type="entry name" value="NA-bd_OB-fold"/>
</dbReference>
<dbReference type="GO" id="GO:0005524">
    <property type="term" value="F:ATP binding"/>
    <property type="evidence" value="ECO:0007669"/>
    <property type="project" value="UniProtKB-KW"/>
</dbReference>
<dbReference type="InterPro" id="IPR040582">
    <property type="entry name" value="OB_MalK-like"/>
</dbReference>
<evidence type="ECO:0000259" key="15">
    <source>
        <dbReference type="PROSITE" id="PS50893"/>
    </source>
</evidence>
<dbReference type="InterPro" id="IPR015855">
    <property type="entry name" value="ABC_transpr_MalK-like"/>
</dbReference>
<comment type="function">
    <text evidence="9">Part of the ABC transporter complex LpqY-SugA-SugB-SugC, which is highly specific for uptake of trehalose. Involved in the recycling of extracellular trehalose released from trehalose-containing molecules synthesized by M.tuberculosis. Trehalose uptake is essential for virulence. Responsible for energy coupling to the transport system.</text>
</comment>
<dbReference type="EMBL" id="AP022586">
    <property type="protein sequence ID" value="BBY14714.1"/>
    <property type="molecule type" value="Genomic_DNA"/>
</dbReference>
<dbReference type="RefSeq" id="WP_134060777.1">
    <property type="nucleotide sequence ID" value="NZ_AP022586.1"/>
</dbReference>
<dbReference type="SUPFAM" id="SSF52540">
    <property type="entry name" value="P-loop containing nucleoside triphosphate hydrolases"/>
    <property type="match status" value="1"/>
</dbReference>
<comment type="catalytic activity">
    <reaction evidence="8">
        <text>alpha,alpha-trehalose(out) + ATP + H2O = alpha,alpha-trehalose(in) + ADP + phosphate + H(+)</text>
        <dbReference type="Rhea" id="RHEA:75203"/>
        <dbReference type="ChEBI" id="CHEBI:15377"/>
        <dbReference type="ChEBI" id="CHEBI:15378"/>
        <dbReference type="ChEBI" id="CHEBI:16551"/>
        <dbReference type="ChEBI" id="CHEBI:30616"/>
        <dbReference type="ChEBI" id="CHEBI:43474"/>
        <dbReference type="ChEBI" id="CHEBI:456216"/>
    </reaction>
</comment>
<reference evidence="16 17" key="1">
    <citation type="journal article" date="2019" name="Emerg. Microbes Infect.">
        <title>Comprehensive subspecies identification of 175 nontuberculous mycobacteria species based on 7547 genomic profiles.</title>
        <authorList>
            <person name="Matsumoto Y."/>
            <person name="Kinjo T."/>
            <person name="Motooka D."/>
            <person name="Nabeya D."/>
            <person name="Jung N."/>
            <person name="Uechi K."/>
            <person name="Horii T."/>
            <person name="Iida T."/>
            <person name="Fujita J."/>
            <person name="Nakamura S."/>
        </authorList>
    </citation>
    <scope>NUCLEOTIDE SEQUENCE [LARGE SCALE GENOMIC DNA]</scope>
    <source>
        <strain evidence="16 17">JCM 17423</strain>
    </source>
</reference>
<keyword evidence="7" id="KW-0472">Membrane</keyword>
<dbReference type="PROSITE" id="PS50893">
    <property type="entry name" value="ABC_TRANSPORTER_2"/>
    <property type="match status" value="1"/>
</dbReference>
<dbReference type="PANTHER" id="PTHR43875:SF15">
    <property type="entry name" value="TREHALOSE IMPORT ATP-BINDING PROTEIN SUGC"/>
    <property type="match status" value="1"/>
</dbReference>
<evidence type="ECO:0000256" key="10">
    <source>
        <dbReference type="ARBA" id="ARBA00063658"/>
    </source>
</evidence>
<evidence type="ECO:0000256" key="12">
    <source>
        <dbReference type="ARBA" id="ARBA00080647"/>
    </source>
</evidence>
<dbReference type="GO" id="GO:0016887">
    <property type="term" value="F:ATP hydrolysis activity"/>
    <property type="evidence" value="ECO:0007669"/>
    <property type="project" value="InterPro"/>
</dbReference>
<dbReference type="Gene3D" id="3.40.50.300">
    <property type="entry name" value="P-loop containing nucleotide triphosphate hydrolases"/>
    <property type="match status" value="1"/>
</dbReference>
<keyword evidence="5 16" id="KW-0067">ATP-binding</keyword>
<evidence type="ECO:0000256" key="7">
    <source>
        <dbReference type="ARBA" id="ARBA00023136"/>
    </source>
</evidence>
<dbReference type="InterPro" id="IPR008995">
    <property type="entry name" value="Mo/tungstate-bd_C_term_dom"/>
</dbReference>
<evidence type="ECO:0000256" key="11">
    <source>
        <dbReference type="ARBA" id="ARBA00072105"/>
    </source>
</evidence>
<accession>A0AAD1MQ47</accession>
<dbReference type="Gene3D" id="2.40.50.100">
    <property type="match status" value="1"/>
</dbReference>
<name>A0AAD1MQ47_9MYCO</name>
<gene>
    <name evidence="16" type="ORF">MLIT_03060</name>
</gene>
<dbReference type="InterPro" id="IPR017871">
    <property type="entry name" value="ABC_transporter-like_CS"/>
</dbReference>
<dbReference type="GO" id="GO:0008643">
    <property type="term" value="P:carbohydrate transport"/>
    <property type="evidence" value="ECO:0007669"/>
    <property type="project" value="InterPro"/>
</dbReference>
<dbReference type="AlphaFoldDB" id="A0AAD1MQ47"/>
<evidence type="ECO:0000256" key="4">
    <source>
        <dbReference type="ARBA" id="ARBA00022741"/>
    </source>
</evidence>
<evidence type="ECO:0000256" key="6">
    <source>
        <dbReference type="ARBA" id="ARBA00022967"/>
    </source>
</evidence>
<dbReference type="PANTHER" id="PTHR43875">
    <property type="entry name" value="MALTODEXTRIN IMPORT ATP-BINDING PROTEIN MSMX"/>
    <property type="match status" value="1"/>
</dbReference>
<dbReference type="GO" id="GO:0055052">
    <property type="term" value="C:ATP-binding cassette (ABC) transporter complex, substrate-binding subunit-containing"/>
    <property type="evidence" value="ECO:0007669"/>
    <property type="project" value="TreeGrafter"/>
</dbReference>
<dbReference type="SUPFAM" id="SSF50331">
    <property type="entry name" value="MOP-like"/>
    <property type="match status" value="1"/>
</dbReference>
<evidence type="ECO:0000256" key="14">
    <source>
        <dbReference type="SAM" id="MobiDB-lite"/>
    </source>
</evidence>
<dbReference type="CDD" id="cd03301">
    <property type="entry name" value="ABC_MalK_N"/>
    <property type="match status" value="1"/>
</dbReference>
<feature type="domain" description="ABC transporter" evidence="15">
    <location>
        <begin position="4"/>
        <end position="235"/>
    </location>
</feature>
<dbReference type="InterPro" id="IPR003439">
    <property type="entry name" value="ABC_transporter-like_ATP-bd"/>
</dbReference>
<evidence type="ECO:0000256" key="13">
    <source>
        <dbReference type="ARBA" id="ARBA00082626"/>
    </source>
</evidence>
<dbReference type="FunFam" id="3.40.50.300:FF:000042">
    <property type="entry name" value="Maltose/maltodextrin ABC transporter, ATP-binding protein"/>
    <property type="match status" value="1"/>
</dbReference>
<comment type="subcellular location">
    <subcellularLocation>
        <location evidence="1">Cell inner membrane</location>
        <topology evidence="1">Peripheral membrane protein</topology>
        <orientation evidence="1">Cytoplasmic side</orientation>
    </subcellularLocation>
</comment>
<evidence type="ECO:0000313" key="16">
    <source>
        <dbReference type="EMBL" id="BBY14714.1"/>
    </source>
</evidence>
<evidence type="ECO:0000313" key="17">
    <source>
        <dbReference type="Proteomes" id="UP000466607"/>
    </source>
</evidence>
<dbReference type="GO" id="GO:0140359">
    <property type="term" value="F:ABC-type transporter activity"/>
    <property type="evidence" value="ECO:0007669"/>
    <property type="project" value="InterPro"/>
</dbReference>
<keyword evidence="3" id="KW-1003">Cell membrane</keyword>
<protein>
    <recommendedName>
        <fullName evidence="11">Trehalose import ATP-binding protein SugC</fullName>
    </recommendedName>
    <alternativeName>
        <fullName evidence="13">Nucleotide-binding domain of SugABC transporter</fullName>
    </alternativeName>
    <alternativeName>
        <fullName evidence="12">SugABC transporter ATPase SugC</fullName>
    </alternativeName>
</protein>
<dbReference type="Pfam" id="PF00005">
    <property type="entry name" value="ABC_tran"/>
    <property type="match status" value="1"/>
</dbReference>
<dbReference type="Pfam" id="PF17912">
    <property type="entry name" value="OB_MalK"/>
    <property type="match status" value="1"/>
</dbReference>
<evidence type="ECO:0000256" key="2">
    <source>
        <dbReference type="ARBA" id="ARBA00022448"/>
    </source>
</evidence>
<dbReference type="InterPro" id="IPR003593">
    <property type="entry name" value="AAA+_ATPase"/>
</dbReference>